<dbReference type="GO" id="GO:0030968">
    <property type="term" value="P:endoplasmic reticulum unfolded protein response"/>
    <property type="evidence" value="ECO:0007669"/>
    <property type="project" value="TreeGrafter"/>
</dbReference>
<dbReference type="Pfam" id="PF10568">
    <property type="entry name" value="Tom37"/>
    <property type="match status" value="1"/>
</dbReference>
<keyword evidence="8" id="KW-0472">Membrane</keyword>
<dbReference type="InterPro" id="IPR003323">
    <property type="entry name" value="OTU_dom"/>
</dbReference>
<feature type="compositionally biased region" description="Acidic residues" evidence="7">
    <location>
        <begin position="363"/>
        <end position="390"/>
    </location>
</feature>
<keyword evidence="8" id="KW-1133">Transmembrane helix</keyword>
<comment type="function">
    <text evidence="6">Hydrolase that can remove conjugated ubiquitin from proteins and may therefore play an important regulatory role at the level of protein turnover by preventing degradation.</text>
</comment>
<dbReference type="GO" id="GO:0004843">
    <property type="term" value="F:cysteine-type deubiquitinase activity"/>
    <property type="evidence" value="ECO:0007669"/>
    <property type="project" value="UniProtKB-UniRule"/>
</dbReference>
<dbReference type="GO" id="GO:0036503">
    <property type="term" value="P:ERAD pathway"/>
    <property type="evidence" value="ECO:0007669"/>
    <property type="project" value="TreeGrafter"/>
</dbReference>
<evidence type="ECO:0000256" key="4">
    <source>
        <dbReference type="ARBA" id="ARBA00022801"/>
    </source>
</evidence>
<evidence type="ECO:0000256" key="5">
    <source>
        <dbReference type="ARBA" id="ARBA00022807"/>
    </source>
</evidence>
<dbReference type="AlphaFoldDB" id="A0A4Y9Y7U9"/>
<feature type="compositionally biased region" description="Low complexity" evidence="7">
    <location>
        <begin position="457"/>
        <end position="473"/>
    </location>
</feature>
<feature type="region of interest" description="Disordered" evidence="7">
    <location>
        <begin position="457"/>
        <end position="492"/>
    </location>
</feature>
<evidence type="ECO:0000256" key="3">
    <source>
        <dbReference type="ARBA" id="ARBA00022786"/>
    </source>
</evidence>
<name>A0A4Y9Y7U9_9APHY</name>
<comment type="subcellular location">
    <subcellularLocation>
        <location evidence="6">Cytoplasm</location>
    </subcellularLocation>
</comment>
<accession>A0A4Y9Y7U9</accession>
<gene>
    <name evidence="10" type="ORF">EVJ58_g7354</name>
</gene>
<dbReference type="InterPro" id="IPR019564">
    <property type="entry name" value="Sam37/metaxin_N"/>
</dbReference>
<evidence type="ECO:0000313" key="11">
    <source>
        <dbReference type="Proteomes" id="UP000298390"/>
    </source>
</evidence>
<dbReference type="Pfam" id="PF24560">
    <property type="entry name" value="zf-C2H2_OTU1_C"/>
    <property type="match status" value="1"/>
</dbReference>
<evidence type="ECO:0000313" key="10">
    <source>
        <dbReference type="EMBL" id="TFY56909.1"/>
    </source>
</evidence>
<dbReference type="EMBL" id="SEKV01000467">
    <property type="protein sequence ID" value="TFY56909.1"/>
    <property type="molecule type" value="Genomic_DNA"/>
</dbReference>
<keyword evidence="5 6" id="KW-0788">Thiol protease</keyword>
<organism evidence="10 11">
    <name type="scientific">Rhodofomes roseus</name>
    <dbReference type="NCBI Taxonomy" id="34475"/>
    <lineage>
        <taxon>Eukaryota</taxon>
        <taxon>Fungi</taxon>
        <taxon>Dikarya</taxon>
        <taxon>Basidiomycota</taxon>
        <taxon>Agaricomycotina</taxon>
        <taxon>Agaricomycetes</taxon>
        <taxon>Polyporales</taxon>
        <taxon>Rhodofomes</taxon>
    </lineage>
</organism>
<dbReference type="STRING" id="34475.A0A4Y9Y7U9"/>
<dbReference type="InterPro" id="IPR038765">
    <property type="entry name" value="Papain-like_cys_pep_sf"/>
</dbReference>
<evidence type="ECO:0000259" key="9">
    <source>
        <dbReference type="PROSITE" id="PS50802"/>
    </source>
</evidence>
<dbReference type="CDD" id="cd22745">
    <property type="entry name" value="OTU_OTU1"/>
    <property type="match status" value="1"/>
</dbReference>
<dbReference type="SUPFAM" id="SSF54001">
    <property type="entry name" value="Cysteine proteinases"/>
    <property type="match status" value="1"/>
</dbReference>
<feature type="transmembrane region" description="Helical" evidence="8">
    <location>
        <begin position="395"/>
        <end position="416"/>
    </location>
</feature>
<dbReference type="GO" id="GO:0016579">
    <property type="term" value="P:protein deubiquitination"/>
    <property type="evidence" value="ECO:0007669"/>
    <property type="project" value="TreeGrafter"/>
</dbReference>
<evidence type="ECO:0000256" key="2">
    <source>
        <dbReference type="ARBA" id="ARBA00022670"/>
    </source>
</evidence>
<evidence type="ECO:0000256" key="8">
    <source>
        <dbReference type="SAM" id="Phobius"/>
    </source>
</evidence>
<dbReference type="GO" id="GO:0001401">
    <property type="term" value="C:SAM complex"/>
    <property type="evidence" value="ECO:0007669"/>
    <property type="project" value="InterPro"/>
</dbReference>
<feature type="region of interest" description="Disordered" evidence="7">
    <location>
        <begin position="363"/>
        <end position="392"/>
    </location>
</feature>
<dbReference type="PANTHER" id="PTHR13312">
    <property type="entry name" value="HIV-INDUCED PROTEIN-7-LIKE PROTEASE"/>
    <property type="match status" value="1"/>
</dbReference>
<dbReference type="Gene3D" id="3.90.70.80">
    <property type="match status" value="1"/>
</dbReference>
<dbReference type="GO" id="GO:0005634">
    <property type="term" value="C:nucleus"/>
    <property type="evidence" value="ECO:0007669"/>
    <property type="project" value="TreeGrafter"/>
</dbReference>
<keyword evidence="6" id="KW-0963">Cytoplasm</keyword>
<evidence type="ECO:0000256" key="7">
    <source>
        <dbReference type="SAM" id="MobiDB-lite"/>
    </source>
</evidence>
<dbReference type="GO" id="GO:0005829">
    <property type="term" value="C:cytosol"/>
    <property type="evidence" value="ECO:0007669"/>
    <property type="project" value="TreeGrafter"/>
</dbReference>
<keyword evidence="3 6" id="KW-0833">Ubl conjugation pathway</keyword>
<reference evidence="10 11" key="1">
    <citation type="submission" date="2019-01" db="EMBL/GenBank/DDBJ databases">
        <title>Genome sequencing of the rare red list fungi Fomitopsis rosea.</title>
        <authorList>
            <person name="Buettner E."/>
            <person name="Kellner H."/>
        </authorList>
    </citation>
    <scope>NUCLEOTIDE SEQUENCE [LARGE SCALE GENOMIC DNA]</scope>
    <source>
        <strain evidence="10 11">DSM 105464</strain>
    </source>
</reference>
<dbReference type="EC" id="3.4.19.12" evidence="6"/>
<comment type="catalytic activity">
    <reaction evidence="1 6">
        <text>Thiol-dependent hydrolysis of ester, thioester, amide, peptide and isopeptide bonds formed by the C-terminal Gly of ubiquitin (a 76-residue protein attached to proteins as an intracellular targeting signal).</text>
        <dbReference type="EC" id="3.4.19.12"/>
    </reaction>
</comment>
<comment type="caution">
    <text evidence="10">The sequence shown here is derived from an EMBL/GenBank/DDBJ whole genome shotgun (WGS) entry which is preliminary data.</text>
</comment>
<keyword evidence="4 6" id="KW-0378">Hydrolase</keyword>
<protein>
    <recommendedName>
        <fullName evidence="6">Ubiquitin thioesterase OTU</fullName>
        <ecNumber evidence="6">3.4.19.12</ecNumber>
    </recommendedName>
</protein>
<dbReference type="InterPro" id="IPR057766">
    <property type="entry name" value="Znf-C2H2_OTU1-like_C"/>
</dbReference>
<proteinExistence type="predicted"/>
<dbReference type="Proteomes" id="UP000298390">
    <property type="component" value="Unassembled WGS sequence"/>
</dbReference>
<evidence type="ECO:0000256" key="6">
    <source>
        <dbReference type="RuleBase" id="RU367104"/>
    </source>
</evidence>
<evidence type="ECO:0000256" key="1">
    <source>
        <dbReference type="ARBA" id="ARBA00000707"/>
    </source>
</evidence>
<feature type="transmembrane region" description="Helical" evidence="8">
    <location>
        <begin position="337"/>
        <end position="359"/>
    </location>
</feature>
<keyword evidence="8" id="KW-0812">Transmembrane</keyword>
<dbReference type="PROSITE" id="PS50802">
    <property type="entry name" value="OTU"/>
    <property type="match status" value="1"/>
</dbReference>
<keyword evidence="2" id="KW-0645">Protease</keyword>
<feature type="domain" description="OTU" evidence="9">
    <location>
        <begin position="502"/>
        <end position="626"/>
    </location>
</feature>
<dbReference type="PANTHER" id="PTHR13312:SF0">
    <property type="entry name" value="UBIQUITIN THIOESTERASE OTU1"/>
    <property type="match status" value="1"/>
</dbReference>
<sequence>MSHPSSSAPAGMQITLYIWPPHENVFSLNAASVAALFYTQLAIPGQFSVAYSANPDSSPSGQLPYLTHGMHNATTFASIAKYVTQLPGARDVNESLNTMEKSQFAARIAHVQSDYGDLVAHMLYSLRLNWRRVTRPAMASMLPVPQRYYVPNRIRESYQPRLEAAELWDIPGIEQEEEEDRISALRRDRRKKKETKAQKFKRVFEREKVIEKARAFLSSYATLLGERRYFNPHADSPSALDIVFAAHTHILMNVSFADPLLQGLLSESYPTLVAHAQAVQSVAFPNPQSFPPTAPLDLSPSLKSLLPTPALPSWPWTKRTEEVTEEEKRFRLARWGWIGLAAASVVFYLAFLNPVVVVVSRDEDDEVDEDAEEEEEHEDEEEDTEEEEREESGKIVGIIPLLTSVTIYVLTILFLVKSGYPPQSLTLIPELPLASLGLKGGDQLMLTQKAGASSAPFQASPAQISAPSYAPQASRPPPAASPTVGATHARGPDSVPTEGGYLVHRIVPDDNSCLFSSIALVFEQDMSKAPMIRQIVADAIRRDPNTWSDAILGRSREDYISTILKPSTWGGAIELTILASHYSTEIASVDVETGRVDHFTPPPASDSGSRCILVYSGIHYDAATLAPMLDAPADFHQTVMPITGEGDSDPVIVAAKKLADILRAKRAYTNTTTFTIRCQVCKKGLKGEKEARTHAMETGHVEFGEY</sequence>